<dbReference type="AlphaFoldDB" id="E4NAH1"/>
<feature type="domain" description="Integrase catalytic" evidence="2">
    <location>
        <begin position="256"/>
        <end position="487"/>
    </location>
</feature>
<evidence type="ECO:0000313" key="4">
    <source>
        <dbReference type="Proteomes" id="UP000007076"/>
    </source>
</evidence>
<evidence type="ECO:0000259" key="2">
    <source>
        <dbReference type="PROSITE" id="PS50994"/>
    </source>
</evidence>
<dbReference type="PATRIC" id="fig|452652.3.peg.2392"/>
<dbReference type="GO" id="GO:0015074">
    <property type="term" value="P:DNA integration"/>
    <property type="evidence" value="ECO:0007669"/>
    <property type="project" value="InterPro"/>
</dbReference>
<protein>
    <submittedName>
        <fullName evidence="3">Putative transposase</fullName>
    </submittedName>
</protein>
<dbReference type="SUPFAM" id="SSF53098">
    <property type="entry name" value="Ribonuclease H-like"/>
    <property type="match status" value="1"/>
</dbReference>
<dbReference type="RefSeq" id="WP_014135518.1">
    <property type="nucleotide sequence ID" value="NC_016109.1"/>
</dbReference>
<dbReference type="STRING" id="452652.KSE_23850"/>
<dbReference type="KEGG" id="ksk:KSE_23850"/>
<dbReference type="GO" id="GO:0003676">
    <property type="term" value="F:nucleic acid binding"/>
    <property type="evidence" value="ECO:0007669"/>
    <property type="project" value="InterPro"/>
</dbReference>
<gene>
    <name evidence="3" type="ordered locus">KSE_23850</name>
</gene>
<keyword evidence="4" id="KW-1185">Reference proteome</keyword>
<feature type="region of interest" description="Disordered" evidence="1">
    <location>
        <begin position="636"/>
        <end position="674"/>
    </location>
</feature>
<name>E4NAH1_KITSK</name>
<dbReference type="Proteomes" id="UP000007076">
    <property type="component" value="Chromosome"/>
</dbReference>
<proteinExistence type="predicted"/>
<dbReference type="eggNOG" id="COG2801">
    <property type="taxonomic scope" value="Bacteria"/>
</dbReference>
<evidence type="ECO:0000313" key="3">
    <source>
        <dbReference type="EMBL" id="BAJ28202.1"/>
    </source>
</evidence>
<reference evidence="3 4" key="1">
    <citation type="journal article" date="2010" name="DNA Res.">
        <title>Genome sequence of Kitasatospora setae NBRC 14216T: an evolutionary snapshot of the family Streptomycetaceae.</title>
        <authorList>
            <person name="Ichikawa N."/>
            <person name="Oguchi A."/>
            <person name="Ikeda H."/>
            <person name="Ishikawa J."/>
            <person name="Kitani S."/>
            <person name="Watanabe Y."/>
            <person name="Nakamura S."/>
            <person name="Katano Y."/>
            <person name="Kishi E."/>
            <person name="Sasagawa M."/>
            <person name="Ankai A."/>
            <person name="Fukui S."/>
            <person name="Hashimoto Y."/>
            <person name="Kamata S."/>
            <person name="Otoguro M."/>
            <person name="Tanikawa S."/>
            <person name="Nihira T."/>
            <person name="Horinouchi S."/>
            <person name="Ohnishi Y."/>
            <person name="Hayakawa M."/>
            <person name="Kuzuyama T."/>
            <person name="Arisawa A."/>
            <person name="Nomoto F."/>
            <person name="Miura H."/>
            <person name="Takahashi Y."/>
            <person name="Fujita N."/>
        </authorList>
    </citation>
    <scope>NUCLEOTIDE SEQUENCE [LARGE SCALE GENOMIC DNA]</scope>
    <source>
        <strain evidence="4">ATCC 33774 / DSM 43861 / JCM 3304 / KCC A-0304 / NBRC 14216 / KM-6054</strain>
    </source>
</reference>
<dbReference type="PROSITE" id="PS50994">
    <property type="entry name" value="INTEGRASE"/>
    <property type="match status" value="1"/>
</dbReference>
<accession>E4NAH1</accession>
<dbReference type="HOGENOM" id="CLU_013110_1_0_11"/>
<evidence type="ECO:0000256" key="1">
    <source>
        <dbReference type="SAM" id="MobiDB-lite"/>
    </source>
</evidence>
<dbReference type="InterPro" id="IPR012337">
    <property type="entry name" value="RNaseH-like_sf"/>
</dbReference>
<dbReference type="EMBL" id="AP010968">
    <property type="protein sequence ID" value="BAJ28202.1"/>
    <property type="molecule type" value="Genomic_DNA"/>
</dbReference>
<organism evidence="3 4">
    <name type="scientific">Kitasatospora setae (strain ATCC 33774 / DSM 43861 / JCM 3304 / KCC A-0304 / NBRC 14216 / KM-6054)</name>
    <name type="common">Streptomyces setae</name>
    <dbReference type="NCBI Taxonomy" id="452652"/>
    <lineage>
        <taxon>Bacteria</taxon>
        <taxon>Bacillati</taxon>
        <taxon>Actinomycetota</taxon>
        <taxon>Actinomycetes</taxon>
        <taxon>Kitasatosporales</taxon>
        <taxon>Streptomycetaceae</taxon>
        <taxon>Kitasatospora</taxon>
    </lineage>
</organism>
<dbReference type="InterPro" id="IPR001584">
    <property type="entry name" value="Integrase_cat-core"/>
</dbReference>
<dbReference type="Gene3D" id="3.30.420.10">
    <property type="entry name" value="Ribonuclease H-like superfamily/Ribonuclease H"/>
    <property type="match status" value="1"/>
</dbReference>
<dbReference type="eggNOG" id="COG0668">
    <property type="taxonomic scope" value="Bacteria"/>
</dbReference>
<dbReference type="InterPro" id="IPR036397">
    <property type="entry name" value="RNaseH_sf"/>
</dbReference>
<sequence>MSARRIAVGDWISFEDETHRVAGLDGERLRLRSETGRLQTILLAEVLNDLTFRADAEPVRETANEVTLDIHAALEGLPKAVQEAALSLEAHLLEAMTGYRSGDPMKALPGEPKPEYDPELPVVSRVAAKATELGKTDRWVWKWWKRRTEQGLWGLVDQRKAQIRNPLKNTDPRLVQAIREQAAAERLDSTGTIGGRFLRRTQNRLEEQYGAGVVPMPGRDTFRRVVAEILGTGPARPAYQRISSAQQPDRPFGNVIATRPGEVVMLDTTPLDVMAFDPVTSTTMRIELTIALDVATRSILAWRITPEGTKAIDIGLLLADVMTPEPMRPHWPDVLRYQMLTPTADRFLDVDERLQQAAARPVIYPETIVFDHGKPYTSEVVQRACLRWKIDLQDARKLKPTDKPHVERVFGTIRVQFSQHVAGYKGNNIANRGLTVEEQARWTIDEITEFFAEYVVAVYQRAHHSGLNAPGFPTLTVSPNEAYRLGIAAAGYVDVPRDPSMYFELLPIAYRVIHPYGIELNHLVYNADVLYRYRGTKSPYQNGLWPIRFDPRNLLNAYFLDPADGTWHVLRWVHALAEHTPFTDITLREAKRLLTSRGHGTDDQDAVAVALVGLQNRTDAPETWKTDRKRIFRDANRAAAQAADQKRSKPPVDNHPPLTVVPAAPDQDDSTWGDIDLTTIVPAEIYDPTQESR</sequence>